<dbReference type="Proteomes" id="UP000249218">
    <property type="component" value="Unassembled WGS sequence"/>
</dbReference>
<protein>
    <submittedName>
        <fullName evidence="1">Uncharacterized protein</fullName>
    </submittedName>
</protein>
<accession>A0A2W1BDM0</accession>
<dbReference type="AlphaFoldDB" id="A0A2W1BDM0"/>
<name>A0A2W1BDM0_HELAM</name>
<sequence length="183" mass="22237">MVNWADEFQIKRLDVTMRYRMQMIRHQEHSLKSNGNPKWLECLFVHRKEIRRSIHLYYESEHLCLKAATSKDEESKEPAEQLDKQIVKWRKGYRYLVNLCRDEHSTSKQQEQECLVEYMQNDKYNEVIRRLMSLKQSATSDLYAYYNSSLIDMEECLKTNLSRYLDRIRNIMETLNKCYTITM</sequence>
<dbReference type="EMBL" id="KZ150409">
    <property type="protein sequence ID" value="PZC70990.1"/>
    <property type="molecule type" value="Genomic_DNA"/>
</dbReference>
<proteinExistence type="predicted"/>
<keyword evidence="2" id="KW-1185">Reference proteome</keyword>
<dbReference type="OrthoDB" id="6931130at2759"/>
<reference evidence="1 2" key="1">
    <citation type="journal article" date="2017" name="BMC Biol.">
        <title>Genomic innovations, transcriptional plasticity and gene loss underlying the evolution and divergence of two highly polyphagous and invasive Helicoverpa pest species.</title>
        <authorList>
            <person name="Pearce S.L."/>
            <person name="Clarke D.F."/>
            <person name="East P.D."/>
            <person name="Elfekih S."/>
            <person name="Gordon K.H."/>
            <person name="Jermiin L.S."/>
            <person name="McGaughran A."/>
            <person name="Oakeshott J.G."/>
            <person name="Papanikolaou A."/>
            <person name="Perera O.P."/>
            <person name="Rane R.V."/>
            <person name="Richards S."/>
            <person name="Tay W.T."/>
            <person name="Walsh T.K."/>
            <person name="Anderson A."/>
            <person name="Anderson C.J."/>
            <person name="Asgari S."/>
            <person name="Board P.G."/>
            <person name="Bretschneider A."/>
            <person name="Campbell P.M."/>
            <person name="Chertemps T."/>
            <person name="Christeller J.T."/>
            <person name="Coppin C.W."/>
            <person name="Downes S.J."/>
            <person name="Duan G."/>
            <person name="Farnsworth C.A."/>
            <person name="Good R.T."/>
            <person name="Han L.B."/>
            <person name="Han Y.C."/>
            <person name="Hatje K."/>
            <person name="Horne I."/>
            <person name="Huang Y.P."/>
            <person name="Hughes D.S."/>
            <person name="Jacquin-Joly E."/>
            <person name="James W."/>
            <person name="Jhangiani S."/>
            <person name="Kollmar M."/>
            <person name="Kuwar S.S."/>
            <person name="Li S."/>
            <person name="Liu N.Y."/>
            <person name="Maibeche M.T."/>
            <person name="Miller J.R."/>
            <person name="Montagne N."/>
            <person name="Perry T."/>
            <person name="Qu J."/>
            <person name="Song S.V."/>
            <person name="Sutton G.G."/>
            <person name="Vogel H."/>
            <person name="Walenz B.P."/>
            <person name="Xu W."/>
            <person name="Zhang H.J."/>
            <person name="Zou Z."/>
            <person name="Batterham P."/>
            <person name="Edwards O.R."/>
            <person name="Feyereisen R."/>
            <person name="Gibbs R.A."/>
            <person name="Heckel D.G."/>
            <person name="McGrath A."/>
            <person name="Robin C."/>
            <person name="Scherer S.E."/>
            <person name="Worley K.C."/>
            <person name="Wu Y.D."/>
        </authorList>
    </citation>
    <scope>NUCLEOTIDE SEQUENCE [LARGE SCALE GENOMIC DNA]</scope>
    <source>
        <strain evidence="1">Harm_GR_Male_#8</strain>
        <tissue evidence="1">Whole organism</tissue>
    </source>
</reference>
<evidence type="ECO:0000313" key="2">
    <source>
        <dbReference type="Proteomes" id="UP000249218"/>
    </source>
</evidence>
<evidence type="ECO:0000313" key="1">
    <source>
        <dbReference type="EMBL" id="PZC70990.1"/>
    </source>
</evidence>
<organism evidence="1 2">
    <name type="scientific">Helicoverpa armigera</name>
    <name type="common">Cotton bollworm</name>
    <name type="synonym">Heliothis armigera</name>
    <dbReference type="NCBI Taxonomy" id="29058"/>
    <lineage>
        <taxon>Eukaryota</taxon>
        <taxon>Metazoa</taxon>
        <taxon>Ecdysozoa</taxon>
        <taxon>Arthropoda</taxon>
        <taxon>Hexapoda</taxon>
        <taxon>Insecta</taxon>
        <taxon>Pterygota</taxon>
        <taxon>Neoptera</taxon>
        <taxon>Endopterygota</taxon>
        <taxon>Lepidoptera</taxon>
        <taxon>Glossata</taxon>
        <taxon>Ditrysia</taxon>
        <taxon>Noctuoidea</taxon>
        <taxon>Noctuidae</taxon>
        <taxon>Heliothinae</taxon>
        <taxon>Helicoverpa</taxon>
    </lineage>
</organism>
<gene>
    <name evidence="1" type="primary">HaOG214492</name>
    <name evidence="1" type="ORF">B5X24_HaOG214492</name>
</gene>